<dbReference type="GO" id="GO:0071555">
    <property type="term" value="P:cell wall organization"/>
    <property type="evidence" value="ECO:0007669"/>
    <property type="project" value="UniProtKB-KW"/>
</dbReference>
<evidence type="ECO:0000313" key="11">
    <source>
        <dbReference type="EMBL" id="EMG49096.1"/>
    </source>
</evidence>
<organism evidence="11 12">
    <name type="scientific">Candida maltosa (strain Xu316)</name>
    <name type="common">Yeast</name>
    <dbReference type="NCBI Taxonomy" id="1245528"/>
    <lineage>
        <taxon>Eukaryota</taxon>
        <taxon>Fungi</taxon>
        <taxon>Dikarya</taxon>
        <taxon>Ascomycota</taxon>
        <taxon>Saccharomycotina</taxon>
        <taxon>Pichiomycetes</taxon>
        <taxon>Debaryomycetaceae</taxon>
        <taxon>Candida/Lodderomyces clade</taxon>
        <taxon>Candida</taxon>
    </lineage>
</organism>
<evidence type="ECO:0000256" key="8">
    <source>
        <dbReference type="ARBA" id="ARBA00023136"/>
    </source>
</evidence>
<keyword evidence="5 10" id="KW-0812">Transmembrane</keyword>
<comment type="similarity">
    <text evidence="2">Belongs to the BMT family.</text>
</comment>
<proteinExistence type="inferred from homology"/>
<protein>
    <submittedName>
        <fullName evidence="11">Uncharacterized protein</fullName>
    </submittedName>
</protein>
<dbReference type="InterPro" id="IPR021988">
    <property type="entry name" value="BMT1"/>
</dbReference>
<evidence type="ECO:0000256" key="5">
    <source>
        <dbReference type="ARBA" id="ARBA00022692"/>
    </source>
</evidence>
<dbReference type="Pfam" id="PF12141">
    <property type="entry name" value="BMT"/>
    <property type="match status" value="1"/>
</dbReference>
<evidence type="ECO:0000313" key="12">
    <source>
        <dbReference type="Proteomes" id="UP000011777"/>
    </source>
</evidence>
<evidence type="ECO:0000256" key="1">
    <source>
        <dbReference type="ARBA" id="ARBA00004606"/>
    </source>
</evidence>
<dbReference type="STRING" id="1245528.M3IRG6"/>
<keyword evidence="12" id="KW-1185">Reference proteome</keyword>
<evidence type="ECO:0000256" key="3">
    <source>
        <dbReference type="ARBA" id="ARBA00022676"/>
    </source>
</evidence>
<comment type="subcellular location">
    <subcellularLocation>
        <location evidence="1">Membrane</location>
        <topology evidence="1">Single-pass type II membrane protein</topology>
    </subcellularLocation>
</comment>
<evidence type="ECO:0000256" key="4">
    <source>
        <dbReference type="ARBA" id="ARBA00022679"/>
    </source>
</evidence>
<accession>M3IRG6</accession>
<feature type="transmembrane region" description="Helical" evidence="10">
    <location>
        <begin position="27"/>
        <end position="46"/>
    </location>
</feature>
<dbReference type="OrthoDB" id="3631276at2759"/>
<dbReference type="GO" id="GO:0016020">
    <property type="term" value="C:membrane"/>
    <property type="evidence" value="ECO:0007669"/>
    <property type="project" value="UniProtKB-SubCell"/>
</dbReference>
<keyword evidence="4" id="KW-0808">Transferase</keyword>
<gene>
    <name evidence="11" type="ORF">G210_0216</name>
</gene>
<sequence length="661" mass="76903">MAMNTFIRTSSYSKIGASNKPLRNSQAILGFLFIIALLSIITTFLYSRSELLQEILTKSTTTTTTSTNYQDIKNDEENIVAHQQTHKDNKRIIIFPNNFEMRDNKLADFYIKDMQQALDPQDLIYRNRFTHEIPKELQFSSQKVELFDAGTDMSSADRCSELSTTLNVEASQVLNKNANLKKALTKFMNENDDYYQELSIFFPNLQQQIYDDIIEKHWYHLIGSSVWLKQYGVHLMISRIIYSEKDQGYPKFSLSYLQVFDRNWKELDNVELIVPDAKNKGSFKTVSYPQFASIPVYHNIDKSNGIFYGIEDPRIKIIINPEGYEEPVIIYNSLHRKIKDVDFENDGEGNVKLSKHRSIFLGWVWQTQKGKSNIEELPNSKQKQSEYIKVKELIKPDGGRKSQEKNWVLFINHEERQKHGFDVNLYFVYQLKNLKVLKCSIYEDTECEWEYEADDYDGSGVLHGGTELVNINQVLSKYDYSELESIKDQIPEGREIWIGLARAVLKKCGCGDSMYRPNLIVLMKEGKDYKLSYVSPFLDFGIEILKWWEDQGFCNGKNLIIPNGISTWTIEKDTDKHLVDYMAFTFSRRDATVDLVYVKGLLNALLFDPLHPKLLNKEQAGFTKNTNVDCALRISQKYCKLYTEENKINEEFAEPKKEEQN</sequence>
<keyword evidence="7 10" id="KW-1133">Transmembrane helix</keyword>
<evidence type="ECO:0000256" key="7">
    <source>
        <dbReference type="ARBA" id="ARBA00022989"/>
    </source>
</evidence>
<dbReference type="HOGENOM" id="CLU_013841_1_1_1"/>
<dbReference type="EMBL" id="AOGT01000812">
    <property type="protein sequence ID" value="EMG49096.1"/>
    <property type="molecule type" value="Genomic_DNA"/>
</dbReference>
<dbReference type="OMA" id="TECEWEY"/>
<reference evidence="11 12" key="1">
    <citation type="submission" date="2013-02" db="EMBL/GenBank/DDBJ databases">
        <title>Genome sequence of Candida maltosa Xu316, a potential industrial strain for xylitol and ethanol production.</title>
        <authorList>
            <person name="Yu J."/>
            <person name="Wang Q."/>
            <person name="Geng X."/>
            <person name="Bao W."/>
            <person name="He P."/>
            <person name="Cai J."/>
        </authorList>
    </citation>
    <scope>NUCLEOTIDE SEQUENCE [LARGE SCALE GENOMIC DNA]</scope>
    <source>
        <strain evidence="12">Xu316</strain>
    </source>
</reference>
<keyword evidence="8 10" id="KW-0472">Membrane</keyword>
<dbReference type="Proteomes" id="UP000011777">
    <property type="component" value="Unassembled WGS sequence"/>
</dbReference>
<keyword evidence="9" id="KW-0961">Cell wall biogenesis/degradation</keyword>
<dbReference type="AlphaFoldDB" id="M3IRG6"/>
<evidence type="ECO:0000256" key="10">
    <source>
        <dbReference type="SAM" id="Phobius"/>
    </source>
</evidence>
<name>M3IRG6_CANMX</name>
<keyword evidence="3" id="KW-0328">Glycosyltransferase</keyword>
<dbReference type="GO" id="GO:0000030">
    <property type="term" value="F:mannosyltransferase activity"/>
    <property type="evidence" value="ECO:0007669"/>
    <property type="project" value="InterPro"/>
</dbReference>
<evidence type="ECO:0000256" key="6">
    <source>
        <dbReference type="ARBA" id="ARBA00022968"/>
    </source>
</evidence>
<evidence type="ECO:0000256" key="2">
    <source>
        <dbReference type="ARBA" id="ARBA00009486"/>
    </source>
</evidence>
<keyword evidence="6" id="KW-0735">Signal-anchor</keyword>
<evidence type="ECO:0000256" key="9">
    <source>
        <dbReference type="ARBA" id="ARBA00023316"/>
    </source>
</evidence>
<comment type="caution">
    <text evidence="11">The sequence shown here is derived from an EMBL/GenBank/DDBJ whole genome shotgun (WGS) entry which is preliminary data.</text>
</comment>
<dbReference type="eggNOG" id="ENOG502QTZG">
    <property type="taxonomic scope" value="Eukaryota"/>
</dbReference>